<dbReference type="EMBL" id="JAIWYP010000013">
    <property type="protein sequence ID" value="KAH3718158.1"/>
    <property type="molecule type" value="Genomic_DNA"/>
</dbReference>
<protein>
    <submittedName>
        <fullName evidence="1">Uncharacterized protein</fullName>
    </submittedName>
</protein>
<dbReference type="Proteomes" id="UP000828390">
    <property type="component" value="Unassembled WGS sequence"/>
</dbReference>
<accession>A0A9D4HI13</accession>
<reference evidence="1" key="1">
    <citation type="journal article" date="2019" name="bioRxiv">
        <title>The Genome of the Zebra Mussel, Dreissena polymorpha: A Resource for Invasive Species Research.</title>
        <authorList>
            <person name="McCartney M.A."/>
            <person name="Auch B."/>
            <person name="Kono T."/>
            <person name="Mallez S."/>
            <person name="Zhang Y."/>
            <person name="Obille A."/>
            <person name="Becker A."/>
            <person name="Abrahante J.E."/>
            <person name="Garbe J."/>
            <person name="Badalamenti J.P."/>
            <person name="Herman A."/>
            <person name="Mangelson H."/>
            <person name="Liachko I."/>
            <person name="Sullivan S."/>
            <person name="Sone E.D."/>
            <person name="Koren S."/>
            <person name="Silverstein K.A.T."/>
            <person name="Beckman K.B."/>
            <person name="Gohl D.M."/>
        </authorList>
    </citation>
    <scope>NUCLEOTIDE SEQUENCE</scope>
    <source>
        <strain evidence="1">Duluth1</strain>
        <tissue evidence="1">Whole animal</tissue>
    </source>
</reference>
<keyword evidence="2" id="KW-1185">Reference proteome</keyword>
<name>A0A9D4HI13_DREPO</name>
<dbReference type="AlphaFoldDB" id="A0A9D4HI13"/>
<organism evidence="1 2">
    <name type="scientific">Dreissena polymorpha</name>
    <name type="common">Zebra mussel</name>
    <name type="synonym">Mytilus polymorpha</name>
    <dbReference type="NCBI Taxonomy" id="45954"/>
    <lineage>
        <taxon>Eukaryota</taxon>
        <taxon>Metazoa</taxon>
        <taxon>Spiralia</taxon>
        <taxon>Lophotrochozoa</taxon>
        <taxon>Mollusca</taxon>
        <taxon>Bivalvia</taxon>
        <taxon>Autobranchia</taxon>
        <taxon>Heteroconchia</taxon>
        <taxon>Euheterodonta</taxon>
        <taxon>Imparidentia</taxon>
        <taxon>Neoheterodontei</taxon>
        <taxon>Myida</taxon>
        <taxon>Dreissenoidea</taxon>
        <taxon>Dreissenidae</taxon>
        <taxon>Dreissena</taxon>
    </lineage>
</organism>
<gene>
    <name evidence="1" type="ORF">DPMN_060957</name>
</gene>
<proteinExistence type="predicted"/>
<sequence length="57" mass="6373">MTPFSGGADSAAKTLGMVTTNQTHMPWEWRLNPGCRSEKCMYQPLCLPDSRVDIELT</sequence>
<comment type="caution">
    <text evidence="1">The sequence shown here is derived from an EMBL/GenBank/DDBJ whole genome shotgun (WGS) entry which is preliminary data.</text>
</comment>
<evidence type="ECO:0000313" key="2">
    <source>
        <dbReference type="Proteomes" id="UP000828390"/>
    </source>
</evidence>
<evidence type="ECO:0000313" key="1">
    <source>
        <dbReference type="EMBL" id="KAH3718158.1"/>
    </source>
</evidence>
<reference evidence="1" key="2">
    <citation type="submission" date="2020-11" db="EMBL/GenBank/DDBJ databases">
        <authorList>
            <person name="McCartney M.A."/>
            <person name="Auch B."/>
            <person name="Kono T."/>
            <person name="Mallez S."/>
            <person name="Becker A."/>
            <person name="Gohl D.M."/>
            <person name="Silverstein K.A.T."/>
            <person name="Koren S."/>
            <person name="Bechman K.B."/>
            <person name="Herman A."/>
            <person name="Abrahante J.E."/>
            <person name="Garbe J."/>
        </authorList>
    </citation>
    <scope>NUCLEOTIDE SEQUENCE</scope>
    <source>
        <strain evidence="1">Duluth1</strain>
        <tissue evidence="1">Whole animal</tissue>
    </source>
</reference>